<dbReference type="Gene3D" id="3.90.550.10">
    <property type="entry name" value="Spore Coat Polysaccharide Biosynthesis Protein SpsA, Chain A"/>
    <property type="match status" value="1"/>
</dbReference>
<dbReference type="Pfam" id="PF00535">
    <property type="entry name" value="Glycos_transf_2"/>
    <property type="match status" value="1"/>
</dbReference>
<dbReference type="Proteomes" id="UP000179266">
    <property type="component" value="Unassembled WGS sequence"/>
</dbReference>
<proteinExistence type="predicted"/>
<dbReference type="EMBL" id="MGDD01000123">
    <property type="protein sequence ID" value="OGL46539.1"/>
    <property type="molecule type" value="Genomic_DNA"/>
</dbReference>
<feature type="transmembrane region" description="Helical" evidence="1">
    <location>
        <begin position="263"/>
        <end position="284"/>
    </location>
</feature>
<gene>
    <name evidence="3" type="ORF">A2161_22160</name>
</gene>
<keyword evidence="1" id="KW-0812">Transmembrane</keyword>
<name>A0A1F7RYB1_9BACT</name>
<organism evidence="3 4">
    <name type="scientific">Candidatus Schekmanbacteria bacterium RBG_13_48_7</name>
    <dbReference type="NCBI Taxonomy" id="1817878"/>
    <lineage>
        <taxon>Bacteria</taxon>
        <taxon>Candidatus Schekmaniibacteriota</taxon>
    </lineage>
</organism>
<dbReference type="PANTHER" id="PTHR48090">
    <property type="entry name" value="UNDECAPRENYL-PHOSPHATE 4-DEOXY-4-FORMAMIDO-L-ARABINOSE TRANSFERASE-RELATED"/>
    <property type="match status" value="1"/>
</dbReference>
<sequence>MTDKNEKITLVFPAYNEEKAIGIVLDKANKVLEKSGWEYEIIVVDDGSTDNTAKIAEEKHVCVLRHQTNRGVGRARKTGIKAATGSIIIMSDADDTYPLEEIPELLELSSQYDMVIGARKIESGTMRPLRSFAKWFIRTLASFVSAQKIIDLNSGMRLFRKKTAMKFFNILPNGHSWVSTITLAYLCNGYTVGYHPIDYFERKGISTFHPIKDTATYLVLVIRTIMFFNPLKFFFPLSVVLYVFGLTKLIYDWRILRDIRESDIMIVIVGVLVAALGFLADLIVKQHQHQYLDME</sequence>
<dbReference type="PANTHER" id="PTHR48090:SF7">
    <property type="entry name" value="RFBJ PROTEIN"/>
    <property type="match status" value="1"/>
</dbReference>
<feature type="transmembrane region" description="Helical" evidence="1">
    <location>
        <begin position="233"/>
        <end position="251"/>
    </location>
</feature>
<comment type="caution">
    <text evidence="3">The sequence shown here is derived from an EMBL/GenBank/DDBJ whole genome shotgun (WGS) entry which is preliminary data.</text>
</comment>
<dbReference type="CDD" id="cd04179">
    <property type="entry name" value="DPM_DPG-synthase_like"/>
    <property type="match status" value="1"/>
</dbReference>
<dbReference type="InterPro" id="IPR029044">
    <property type="entry name" value="Nucleotide-diphossugar_trans"/>
</dbReference>
<evidence type="ECO:0000313" key="3">
    <source>
        <dbReference type="EMBL" id="OGL46539.1"/>
    </source>
</evidence>
<accession>A0A1F7RYB1</accession>
<keyword evidence="1" id="KW-0472">Membrane</keyword>
<dbReference type="InterPro" id="IPR050256">
    <property type="entry name" value="Glycosyltransferase_2"/>
</dbReference>
<evidence type="ECO:0000256" key="1">
    <source>
        <dbReference type="SAM" id="Phobius"/>
    </source>
</evidence>
<keyword evidence="1" id="KW-1133">Transmembrane helix</keyword>
<dbReference type="InterPro" id="IPR001173">
    <property type="entry name" value="Glyco_trans_2-like"/>
</dbReference>
<evidence type="ECO:0000259" key="2">
    <source>
        <dbReference type="Pfam" id="PF00535"/>
    </source>
</evidence>
<dbReference type="AlphaFoldDB" id="A0A1F7RYB1"/>
<reference evidence="3 4" key="1">
    <citation type="journal article" date="2016" name="Nat. Commun.">
        <title>Thousands of microbial genomes shed light on interconnected biogeochemical processes in an aquifer system.</title>
        <authorList>
            <person name="Anantharaman K."/>
            <person name="Brown C.T."/>
            <person name="Hug L.A."/>
            <person name="Sharon I."/>
            <person name="Castelle C.J."/>
            <person name="Probst A.J."/>
            <person name="Thomas B.C."/>
            <person name="Singh A."/>
            <person name="Wilkins M.J."/>
            <person name="Karaoz U."/>
            <person name="Brodie E.L."/>
            <person name="Williams K.H."/>
            <person name="Hubbard S.S."/>
            <person name="Banfield J.F."/>
        </authorList>
    </citation>
    <scope>NUCLEOTIDE SEQUENCE [LARGE SCALE GENOMIC DNA]</scope>
</reference>
<dbReference type="SUPFAM" id="SSF53448">
    <property type="entry name" value="Nucleotide-diphospho-sugar transferases"/>
    <property type="match status" value="1"/>
</dbReference>
<evidence type="ECO:0000313" key="4">
    <source>
        <dbReference type="Proteomes" id="UP000179266"/>
    </source>
</evidence>
<protein>
    <recommendedName>
        <fullName evidence="2">Glycosyltransferase 2-like domain-containing protein</fullName>
    </recommendedName>
</protein>
<feature type="domain" description="Glycosyltransferase 2-like" evidence="2">
    <location>
        <begin position="10"/>
        <end position="164"/>
    </location>
</feature>